<reference evidence="6 7" key="1">
    <citation type="submission" date="2021-01" db="EMBL/GenBank/DDBJ databases">
        <title>Genomic Encyclopedia of Type Strains, Phase IV (KMG-IV): sequencing the most valuable type-strain genomes for metagenomic binning, comparative biology and taxonomic classification.</title>
        <authorList>
            <person name="Goeker M."/>
        </authorList>
    </citation>
    <scope>NUCLEOTIDE SEQUENCE [LARGE SCALE GENOMIC DNA]</scope>
    <source>
        <strain evidence="6 7">DSM 25879</strain>
    </source>
</reference>
<gene>
    <name evidence="6" type="ORF">JOC95_003132</name>
</gene>
<dbReference type="CDD" id="cd14014">
    <property type="entry name" value="STKc_PknB_like"/>
    <property type="match status" value="1"/>
</dbReference>
<dbReference type="SUPFAM" id="SSF56112">
    <property type="entry name" value="Protein kinase-like (PK-like)"/>
    <property type="match status" value="1"/>
</dbReference>
<protein>
    <submittedName>
        <fullName evidence="6">Serine/threonine protein kinase/tetratricopeptide (TPR) repeat protein</fullName>
    </submittedName>
</protein>
<dbReference type="SMART" id="SM00028">
    <property type="entry name" value="TPR"/>
    <property type="match status" value="2"/>
</dbReference>
<dbReference type="GO" id="GO:0004674">
    <property type="term" value="F:protein serine/threonine kinase activity"/>
    <property type="evidence" value="ECO:0007669"/>
    <property type="project" value="UniProtKB-KW"/>
</dbReference>
<dbReference type="CDD" id="cd06577">
    <property type="entry name" value="PASTA_pknB"/>
    <property type="match status" value="1"/>
</dbReference>
<sequence>MEPHEQRCLGCMSENVGQSPCPHCGWIDGTLPDSPQHLVPGTILQDKYLVGRVLGQGGFGITYIGWDLQLDMKLAIKEYMPRDFASRNSGEAEVTFYTGNVKTHFVNGMNKFLEEAKILAKYNNQPGIVSVRDFFKENGTAYLVMYYLEGIDLKKYLEQFGGRLPYEQGLAIMVPVMEALATVHKDGILHRDISPDNIYITMQGEVKLLDFGAARHAVSDSNKSLSVILKPGYAPEEQYRSKGNQGPWTDIYGLAATFYRVLTGKVPPESLDRLDEESLTPPSRLGVAIPPHAESAILKALSIRSQDRFPTMGAFQQALLQPDSNSFTTPVNNAKVYTTPISNTSPANDPKTVPLLKQNEASSAPKKNKNLLIFGLSFVGSIVIFFLVFFLISVFGDDETKKVDPVNPDKPVGPVEPDKPDDPVVDPPEQVTVPNVLALTEEEAIAALEAAGLTVGAITTEENLLLEKGYVLEQSVVAEEQVEGNSAIDLIISVGVELPVDVNVIYEQGMSIIQDYLVEGDTYYNNGQLEDALKSYTQGRNMARELYAYNQSPDARFAEAIVTNSMAEIKAKLDYPYFALEDSMESVSILTELNNPAYNVYLAQAYKNLAWHQILNQKPEESVTSSQQAMGLDPNNNFSTLNLAHGLLLTDYFADAFRFYRQVIQNDVNGIGMADIIAEDLVILGEAGYTHPDMKEINEILLGNMPDDSEQSGIERTIYYQAYSELANDFDGFMSAFYYESPQYSNLYTNYESFYNTYQILSVEVVGYTINQITNGEAWVSVSKKYTYTDGTNEVDEEVTFEMVMYAMMGSHLDWQIAEFNVAGE</sequence>
<keyword evidence="3" id="KW-0472">Membrane</keyword>
<comment type="caution">
    <text evidence="6">The sequence shown here is derived from an EMBL/GenBank/DDBJ whole genome shotgun (WGS) entry which is preliminary data.</text>
</comment>
<dbReference type="Gene3D" id="3.30.10.20">
    <property type="match status" value="1"/>
</dbReference>
<dbReference type="Pfam" id="PF00069">
    <property type="entry name" value="Pkinase"/>
    <property type="match status" value="1"/>
</dbReference>
<dbReference type="InterPro" id="IPR019734">
    <property type="entry name" value="TPR_rpt"/>
</dbReference>
<keyword evidence="7" id="KW-1185">Reference proteome</keyword>
<dbReference type="PROSITE" id="PS50011">
    <property type="entry name" value="PROTEIN_KINASE_DOM"/>
    <property type="match status" value="1"/>
</dbReference>
<dbReference type="InterPro" id="IPR053235">
    <property type="entry name" value="Ser_Thr_kinase"/>
</dbReference>
<dbReference type="SUPFAM" id="SSF48452">
    <property type="entry name" value="TPR-like"/>
    <property type="match status" value="1"/>
</dbReference>
<dbReference type="Gene3D" id="3.30.200.20">
    <property type="entry name" value="Phosphorylase Kinase, domain 1"/>
    <property type="match status" value="1"/>
</dbReference>
<evidence type="ECO:0000256" key="3">
    <source>
        <dbReference type="SAM" id="Phobius"/>
    </source>
</evidence>
<dbReference type="InterPro" id="IPR017441">
    <property type="entry name" value="Protein_kinase_ATP_BS"/>
</dbReference>
<feature type="transmembrane region" description="Helical" evidence="3">
    <location>
        <begin position="371"/>
        <end position="395"/>
    </location>
</feature>
<dbReference type="InterPro" id="IPR011009">
    <property type="entry name" value="Kinase-like_dom_sf"/>
</dbReference>
<dbReference type="SMART" id="SM00740">
    <property type="entry name" value="PASTA"/>
    <property type="match status" value="1"/>
</dbReference>
<dbReference type="Proteomes" id="UP000737402">
    <property type="component" value="Unassembled WGS sequence"/>
</dbReference>
<feature type="domain" description="Protein kinase" evidence="4">
    <location>
        <begin position="48"/>
        <end position="320"/>
    </location>
</feature>
<dbReference type="SMART" id="SM00220">
    <property type="entry name" value="S_TKc"/>
    <property type="match status" value="1"/>
</dbReference>
<dbReference type="RefSeq" id="WP_204418031.1">
    <property type="nucleotide sequence ID" value="NZ_JAFBED010000006.1"/>
</dbReference>
<keyword evidence="1" id="KW-0547">Nucleotide-binding</keyword>
<dbReference type="PROSITE" id="PS51178">
    <property type="entry name" value="PASTA"/>
    <property type="match status" value="1"/>
</dbReference>
<feature type="binding site" evidence="1">
    <location>
        <position position="77"/>
    </location>
    <ligand>
        <name>ATP</name>
        <dbReference type="ChEBI" id="CHEBI:30616"/>
    </ligand>
</feature>
<dbReference type="Pfam" id="PF03793">
    <property type="entry name" value="PASTA"/>
    <property type="match status" value="1"/>
</dbReference>
<dbReference type="PANTHER" id="PTHR24361">
    <property type="entry name" value="MITOGEN-ACTIVATED KINASE KINASE KINASE"/>
    <property type="match status" value="1"/>
</dbReference>
<keyword evidence="3" id="KW-0812">Transmembrane</keyword>
<dbReference type="EMBL" id="JAFBED010000006">
    <property type="protein sequence ID" value="MBM7621259.1"/>
    <property type="molecule type" value="Genomic_DNA"/>
</dbReference>
<feature type="domain" description="PASTA" evidence="5">
    <location>
        <begin position="427"/>
        <end position="494"/>
    </location>
</feature>
<organism evidence="6 7">
    <name type="scientific">Sutcliffiella tianshenii</name>
    <dbReference type="NCBI Taxonomy" id="1463404"/>
    <lineage>
        <taxon>Bacteria</taxon>
        <taxon>Bacillati</taxon>
        <taxon>Bacillota</taxon>
        <taxon>Bacilli</taxon>
        <taxon>Bacillales</taxon>
        <taxon>Bacillaceae</taxon>
        <taxon>Sutcliffiella</taxon>
    </lineage>
</organism>
<dbReference type="InterPro" id="IPR011990">
    <property type="entry name" value="TPR-like_helical_dom_sf"/>
</dbReference>
<keyword evidence="3" id="KW-1133">Transmembrane helix</keyword>
<keyword evidence="6" id="KW-0418">Kinase</keyword>
<evidence type="ECO:0000256" key="1">
    <source>
        <dbReference type="PROSITE-ProRule" id="PRU10141"/>
    </source>
</evidence>
<dbReference type="PROSITE" id="PS00109">
    <property type="entry name" value="PROTEIN_KINASE_TYR"/>
    <property type="match status" value="1"/>
</dbReference>
<dbReference type="InterPro" id="IPR008266">
    <property type="entry name" value="Tyr_kinase_AS"/>
</dbReference>
<dbReference type="InterPro" id="IPR000719">
    <property type="entry name" value="Prot_kinase_dom"/>
</dbReference>
<evidence type="ECO:0000256" key="2">
    <source>
        <dbReference type="SAM" id="MobiDB-lite"/>
    </source>
</evidence>
<keyword evidence="6" id="KW-0808">Transferase</keyword>
<dbReference type="InterPro" id="IPR005543">
    <property type="entry name" value="PASTA_dom"/>
</dbReference>
<evidence type="ECO:0000313" key="6">
    <source>
        <dbReference type="EMBL" id="MBM7621259.1"/>
    </source>
</evidence>
<dbReference type="Gene3D" id="1.25.40.10">
    <property type="entry name" value="Tetratricopeptide repeat domain"/>
    <property type="match status" value="1"/>
</dbReference>
<evidence type="ECO:0000259" key="4">
    <source>
        <dbReference type="PROSITE" id="PS50011"/>
    </source>
</evidence>
<dbReference type="Gene3D" id="1.10.510.10">
    <property type="entry name" value="Transferase(Phosphotransferase) domain 1"/>
    <property type="match status" value="1"/>
</dbReference>
<proteinExistence type="predicted"/>
<name>A0ABS2P314_9BACI</name>
<accession>A0ABS2P314</accession>
<keyword evidence="6" id="KW-0723">Serine/threonine-protein kinase</keyword>
<dbReference type="PROSITE" id="PS00107">
    <property type="entry name" value="PROTEIN_KINASE_ATP"/>
    <property type="match status" value="1"/>
</dbReference>
<keyword evidence="1" id="KW-0067">ATP-binding</keyword>
<feature type="region of interest" description="Disordered" evidence="2">
    <location>
        <begin position="402"/>
        <end position="429"/>
    </location>
</feature>
<evidence type="ECO:0000259" key="5">
    <source>
        <dbReference type="PROSITE" id="PS51178"/>
    </source>
</evidence>
<evidence type="ECO:0000313" key="7">
    <source>
        <dbReference type="Proteomes" id="UP000737402"/>
    </source>
</evidence>